<dbReference type="Gene3D" id="4.10.410.10">
    <property type="entry name" value="Pancreatic trypsin inhibitor Kunitz domain"/>
    <property type="match status" value="1"/>
</dbReference>
<evidence type="ECO:0000259" key="4">
    <source>
        <dbReference type="PROSITE" id="PS50279"/>
    </source>
</evidence>
<protein>
    <submittedName>
        <fullName evidence="5">BPTI/Kunitz domain-containing protein</fullName>
    </submittedName>
</protein>
<keyword evidence="3" id="KW-1015">Disulfide bond</keyword>
<dbReference type="Pfam" id="PF00014">
    <property type="entry name" value="Kunitz_BPTI"/>
    <property type="match status" value="1"/>
</dbReference>
<dbReference type="InterPro" id="IPR036880">
    <property type="entry name" value="Kunitz_BPTI_sf"/>
</dbReference>
<keyword evidence="6" id="KW-1185">Reference proteome</keyword>
<proteinExistence type="predicted"/>
<feature type="domain" description="BPTI/Kunitz inhibitor" evidence="4">
    <location>
        <begin position="30"/>
        <end position="79"/>
    </location>
</feature>
<evidence type="ECO:0000256" key="2">
    <source>
        <dbReference type="ARBA" id="ARBA00022900"/>
    </source>
</evidence>
<evidence type="ECO:0000256" key="1">
    <source>
        <dbReference type="ARBA" id="ARBA00022690"/>
    </source>
</evidence>
<sequence>MYKNIIFSILIVLGFSACSSTKEVKLDSKCYELPKTGMCKAMFSKYYFDQNEKKCKQFIWGGCGGNIPFESLNECEKKCK</sequence>
<evidence type="ECO:0000313" key="5">
    <source>
        <dbReference type="EMBL" id="UTJ06711.1"/>
    </source>
</evidence>
<dbReference type="EMBL" id="CP100595">
    <property type="protein sequence ID" value="UTJ06711.1"/>
    <property type="molecule type" value="Genomic_DNA"/>
</dbReference>
<dbReference type="PROSITE" id="PS50279">
    <property type="entry name" value="BPTI_KUNITZ_2"/>
    <property type="match status" value="1"/>
</dbReference>
<evidence type="ECO:0000313" key="6">
    <source>
        <dbReference type="Proteomes" id="UP001060012"/>
    </source>
</evidence>
<dbReference type="Proteomes" id="UP001060012">
    <property type="component" value="Chromosome"/>
</dbReference>
<dbReference type="PANTHER" id="PTHR10083:SF328">
    <property type="entry name" value="TISSUE FACTOR PATHWAY INHIBITOR"/>
    <property type="match status" value="1"/>
</dbReference>
<organism evidence="5 6">
    <name type="scientific">Arcobacter roscoffensis</name>
    <dbReference type="NCBI Taxonomy" id="2961520"/>
    <lineage>
        <taxon>Bacteria</taxon>
        <taxon>Pseudomonadati</taxon>
        <taxon>Campylobacterota</taxon>
        <taxon>Epsilonproteobacteria</taxon>
        <taxon>Campylobacterales</taxon>
        <taxon>Arcobacteraceae</taxon>
        <taxon>Arcobacter</taxon>
    </lineage>
</organism>
<dbReference type="PANTHER" id="PTHR10083">
    <property type="entry name" value="KUNITZ-TYPE PROTEASE INHIBITOR-RELATED"/>
    <property type="match status" value="1"/>
</dbReference>
<reference evidence="5" key="1">
    <citation type="submission" date="2022-07" db="EMBL/GenBank/DDBJ databases">
        <title>Arcobacter roscoffensis sp. nov., a marine bacterium isolated from coastal seawater collected from Roscoff, France.</title>
        <authorList>
            <person name="Pascual J."/>
            <person name="Lepeaux C."/>
            <person name="Methner A."/>
            <person name="Overmann J."/>
        </authorList>
    </citation>
    <scope>NUCLEOTIDE SEQUENCE</scope>
    <source>
        <strain evidence="5">ARW1-2F2</strain>
    </source>
</reference>
<keyword evidence="1" id="KW-0646">Protease inhibitor</keyword>
<dbReference type="SUPFAM" id="SSF57362">
    <property type="entry name" value="BPTI-like"/>
    <property type="match status" value="1"/>
</dbReference>
<evidence type="ECO:0000256" key="3">
    <source>
        <dbReference type="ARBA" id="ARBA00023157"/>
    </source>
</evidence>
<name>A0ABY5E4Q0_9BACT</name>
<dbReference type="SMART" id="SM00131">
    <property type="entry name" value="KU"/>
    <property type="match status" value="1"/>
</dbReference>
<dbReference type="RefSeq" id="WP_254576890.1">
    <property type="nucleotide sequence ID" value="NZ_CP100595.1"/>
</dbReference>
<dbReference type="InterPro" id="IPR002223">
    <property type="entry name" value="Kunitz_BPTI"/>
</dbReference>
<dbReference type="InterPro" id="IPR050098">
    <property type="entry name" value="TFPI/VKTCI-like"/>
</dbReference>
<accession>A0ABY5E4Q0</accession>
<gene>
    <name evidence="5" type="ORF">NJU99_01050</name>
</gene>
<keyword evidence="2" id="KW-0722">Serine protease inhibitor</keyword>
<dbReference type="CDD" id="cd00109">
    <property type="entry name" value="Kunitz-type"/>
    <property type="match status" value="1"/>
</dbReference>
<dbReference type="PROSITE" id="PS51257">
    <property type="entry name" value="PROKAR_LIPOPROTEIN"/>
    <property type="match status" value="1"/>
</dbReference>